<dbReference type="RefSeq" id="WP_184015549.1">
    <property type="nucleotide sequence ID" value="NZ_JACHFD010000002.1"/>
</dbReference>
<evidence type="ECO:0000313" key="3">
    <source>
        <dbReference type="Proteomes" id="UP000557717"/>
    </source>
</evidence>
<dbReference type="InterPro" id="IPR009706">
    <property type="entry name" value="DUF1287"/>
</dbReference>
<dbReference type="EMBL" id="JACHFD010000002">
    <property type="protein sequence ID" value="MBB5350332.1"/>
    <property type="molecule type" value="Genomic_DNA"/>
</dbReference>
<protein>
    <recommendedName>
        <fullName evidence="4">DUF1287 domain-containing protein</fullName>
    </recommendedName>
</protein>
<evidence type="ECO:0000256" key="1">
    <source>
        <dbReference type="SAM" id="SignalP"/>
    </source>
</evidence>
<dbReference type="Pfam" id="PF06940">
    <property type="entry name" value="DUF1287"/>
    <property type="match status" value="1"/>
</dbReference>
<reference evidence="2 3" key="1">
    <citation type="submission" date="2020-08" db="EMBL/GenBank/DDBJ databases">
        <title>Genomic Encyclopedia of Type Strains, Phase IV (KMG-IV): sequencing the most valuable type-strain genomes for metagenomic binning, comparative biology and taxonomic classification.</title>
        <authorList>
            <person name="Goeker M."/>
        </authorList>
    </citation>
    <scope>NUCLEOTIDE SEQUENCE [LARGE SCALE GENOMIC DNA]</scope>
    <source>
        <strain evidence="2 3">YC6886</strain>
    </source>
</reference>
<feature type="signal peptide" evidence="1">
    <location>
        <begin position="1"/>
        <end position="18"/>
    </location>
</feature>
<dbReference type="PIRSF" id="PIRSF011444">
    <property type="entry name" value="DUF1287"/>
    <property type="match status" value="1"/>
</dbReference>
<gene>
    <name evidence="2" type="ORF">HNR46_000556</name>
</gene>
<dbReference type="AlphaFoldDB" id="A0A840UX30"/>
<organism evidence="2 3">
    <name type="scientific">Haloferula luteola</name>
    <dbReference type="NCBI Taxonomy" id="595692"/>
    <lineage>
        <taxon>Bacteria</taxon>
        <taxon>Pseudomonadati</taxon>
        <taxon>Verrucomicrobiota</taxon>
        <taxon>Verrucomicrobiia</taxon>
        <taxon>Verrucomicrobiales</taxon>
        <taxon>Verrucomicrobiaceae</taxon>
        <taxon>Haloferula</taxon>
    </lineage>
</organism>
<comment type="caution">
    <text evidence="2">The sequence shown here is derived from an EMBL/GenBank/DDBJ whole genome shotgun (WGS) entry which is preliminary data.</text>
</comment>
<name>A0A840UX30_9BACT</name>
<keyword evidence="1" id="KW-0732">Signal</keyword>
<sequence>MRSLHLLFLLLLSSIGSAQDRVMGRVEIVEAARSQIGKTIRYSPDYMVIDYPGGDIPLDSGVCTDVVVRALRQAFQFDLQKQVHQDMKAHFSAYPAQWGLKRPDRNIDHRRVPNLATFFKRRGLAIPITDRPEDYQPGDIVTCTVPPHLPHIMIVSDRKTSDSCPFVIHNIGAGTREDDCLFDFPITGHFRFKVPPDGD</sequence>
<dbReference type="Proteomes" id="UP000557717">
    <property type="component" value="Unassembled WGS sequence"/>
</dbReference>
<evidence type="ECO:0008006" key="4">
    <source>
        <dbReference type="Google" id="ProtNLM"/>
    </source>
</evidence>
<accession>A0A840UX30</accession>
<evidence type="ECO:0000313" key="2">
    <source>
        <dbReference type="EMBL" id="MBB5350332.1"/>
    </source>
</evidence>
<feature type="chain" id="PRO_5032416195" description="DUF1287 domain-containing protein" evidence="1">
    <location>
        <begin position="19"/>
        <end position="199"/>
    </location>
</feature>
<keyword evidence="3" id="KW-1185">Reference proteome</keyword>
<proteinExistence type="predicted"/>